<dbReference type="PROSITE" id="PS51718">
    <property type="entry name" value="G_DYNAMIN_2"/>
    <property type="match status" value="1"/>
</dbReference>
<dbReference type="PROSITE" id="PS50896">
    <property type="entry name" value="LISH"/>
    <property type="match status" value="1"/>
</dbReference>
<dbReference type="PROSITE" id="PS51388">
    <property type="entry name" value="GED"/>
    <property type="match status" value="1"/>
</dbReference>
<organism evidence="12 13">
    <name type="scientific">Seiridium unicorne</name>
    <dbReference type="NCBI Taxonomy" id="138068"/>
    <lineage>
        <taxon>Eukaryota</taxon>
        <taxon>Fungi</taxon>
        <taxon>Dikarya</taxon>
        <taxon>Ascomycota</taxon>
        <taxon>Pezizomycotina</taxon>
        <taxon>Sordariomycetes</taxon>
        <taxon>Xylariomycetidae</taxon>
        <taxon>Amphisphaeriales</taxon>
        <taxon>Sporocadaceae</taxon>
        <taxon>Seiridium</taxon>
    </lineage>
</organism>
<comment type="caution">
    <text evidence="12">The sequence shown here is derived from an EMBL/GenBank/DDBJ whole genome shotgun (WGS) entry which is preliminary data.</text>
</comment>
<protein>
    <submittedName>
        <fullName evidence="12">Dynamin GTPase</fullName>
    </submittedName>
</protein>
<gene>
    <name evidence="12" type="ORF">SUNI508_07041</name>
</gene>
<dbReference type="PROSITE" id="PS50897">
    <property type="entry name" value="CTLH"/>
    <property type="match status" value="1"/>
</dbReference>
<dbReference type="InterPro" id="IPR022812">
    <property type="entry name" value="Dynamin"/>
</dbReference>
<dbReference type="SMART" id="SM00302">
    <property type="entry name" value="GED"/>
    <property type="match status" value="1"/>
</dbReference>
<feature type="compositionally biased region" description="Polar residues" evidence="8">
    <location>
        <begin position="179"/>
        <end position="204"/>
    </location>
</feature>
<dbReference type="InterPro" id="IPR000375">
    <property type="entry name" value="Dynamin_stalk"/>
</dbReference>
<dbReference type="PROSITE" id="PS00678">
    <property type="entry name" value="WD_REPEATS_1"/>
    <property type="match status" value="1"/>
</dbReference>
<evidence type="ECO:0000259" key="11">
    <source>
        <dbReference type="PROSITE" id="PS51718"/>
    </source>
</evidence>
<dbReference type="PANTHER" id="PTHR11566">
    <property type="entry name" value="DYNAMIN"/>
    <property type="match status" value="1"/>
</dbReference>
<dbReference type="Gene3D" id="3.40.50.300">
    <property type="entry name" value="P-loop containing nucleotide triphosphate hydrolases"/>
    <property type="match status" value="1"/>
</dbReference>
<accession>A0ABR2UYV7</accession>
<dbReference type="InterPro" id="IPR003130">
    <property type="entry name" value="GED"/>
</dbReference>
<dbReference type="EMBL" id="JARVKF010000288">
    <property type="protein sequence ID" value="KAK9419792.1"/>
    <property type="molecule type" value="Genomic_DNA"/>
</dbReference>
<keyword evidence="4 7" id="KW-0547">Nucleotide-binding</keyword>
<dbReference type="InterPro" id="IPR001680">
    <property type="entry name" value="WD40_rpt"/>
</dbReference>
<evidence type="ECO:0000256" key="2">
    <source>
        <dbReference type="ARBA" id="ARBA00022574"/>
    </source>
</evidence>
<dbReference type="Gene3D" id="1.20.120.1240">
    <property type="entry name" value="Dynamin, middle domain"/>
    <property type="match status" value="1"/>
</dbReference>
<sequence length="1503" mass="165545">MAATGRAEQAQASGCANATQAIGVRALWTGGQSAWALPRRSPESAVHPNGFTPSTSDDPSTPPVIHNPSNTVLSAPIPTDIEASVSRDPPPALANQREPRLRSPSEPILGQVLGRRRRGSEDDHDSPGPNAGLAEASASRNISISQPRAKRRRADDTMLADTEGASTSNGASKAYANGKSRTSPPSGTNGTHKTVVSTNGSSKSRPPETYFGHDREEVTRILIQALSDMGYHGAAESVSKDSGFELENKTVAAFRTAVLEGAWDHAEGLLSGATSTDTRQSQNGNGLVLAHDADRNLMRFWIRQQKYLELLEERDTGRALMVLRNEVTPLYHDPQKLQFLSSLLMCKTPEDLKSSATWDGAHGKSRTVLLSELSKCISPSVMLPEHRLAVLLHQVKQNQIGMCMFHSSADSPSLYADHACDRRKFPSEPIIELDDHSGEVWQVAFSHDGTKLASGGGDKQVIIYDVPSFKVLHTLRDHGGGVGNVAWSWDDSMLVTCCQDKFARLWNANTGTLIRMLDRFSEPVSSCVWALDNQSFIIGSLDRSQPLTQWDLNGNRIVDWAPTHRVEDLAASSDGRWLVAMDDKNHIHIYNLTNRDLEYSIDLRTRLTSVSISADCRFLLINHQSGLAELFDLLLKEHVQSYTGHTGGDYMIRSAFGGANESFVVSGSEDGTINIWHKATAMPVERLPGHQPRTNSVSWSPTDPCLFASCGDDGKTKIWSNDEWLRKHSQESGPSSNGWHGEHFLGEQGVSGAVPTHTSFGGKRRPLIGIPPRILRPPRKQQNNNRPVGDNTPEDLVPPEHTSTMSETLVTQGGISDPALIKLVNKLQDVFATVGVNNPIDLPQIVVVGSQSSGKSSVLENIVGRDFLPRGSGIVTRRPLVLQLINRTPSSQSNGVQEELANSTDKGANQDEWGEFLHVPGQKFYDFNKIRDEISRETEAKVGRNAGISPAPINLRIYSPNVLTLTLVDLPGLTRVPVGDQPRDIERQIRDMIMKYIQKSNAIILAVTAANQDLANSDGLKMAREVDPEGQRTIGVLTKVDLMDEGTDVVDILAGRIIPLRLGYVPVVNRGQRDIDNKKPINQALEAEKNFFEEHKAYRNKSSYCGTPYLARKLNLILMMHIKQTLPDIKARIASSLQKYSAELTALGPSMLGNNSNIVLNIITEFTNEWRTVLEGNNGELSSTELSGGARISFVFHELYSNGVKAVDPFDMVKDVDIRTILYNSSGSSPALFVGTTAFELIVKQQIKRLEEPSLKCVSLVYDELVRILTQLLQKALYRRYPSLKETVHQVIIGFFKKAMEPTNKLVKDLVAMESCYVNTGHPDFLNGHRAMAIVNERHTGAKPVQVDPKTGKPLPASATPARAASPSLEGLDQNNSGFFGSFFAAKNKKKAAAMEAPPPMLKASGTLSERENIEVEVIKLLISSYFNIVKRTMIDMVPKAIMLNLVQFTKDEMQRELLENMYRTDTLDDLLKESDYTIRRRKECQQMVESLSRASEIVSQVQ</sequence>
<dbReference type="SUPFAM" id="SSF50978">
    <property type="entry name" value="WD40 repeat-like"/>
    <property type="match status" value="1"/>
</dbReference>
<dbReference type="SMART" id="SM00320">
    <property type="entry name" value="WD40"/>
    <property type="match status" value="6"/>
</dbReference>
<feature type="region of interest" description="Disordered" evidence="8">
    <location>
        <begin position="1343"/>
        <end position="1370"/>
    </location>
</feature>
<dbReference type="InterPro" id="IPR001401">
    <property type="entry name" value="Dynamin_GTPase"/>
</dbReference>
<evidence type="ECO:0000259" key="9">
    <source>
        <dbReference type="PROSITE" id="PS50897"/>
    </source>
</evidence>
<dbReference type="CDD" id="cd08771">
    <property type="entry name" value="DLP_1"/>
    <property type="match status" value="1"/>
</dbReference>
<dbReference type="InterPro" id="IPR006595">
    <property type="entry name" value="CTLH_C"/>
</dbReference>
<feature type="region of interest" description="Disordered" evidence="8">
    <location>
        <begin position="758"/>
        <end position="805"/>
    </location>
</feature>
<keyword evidence="5 7" id="KW-0342">GTP-binding</keyword>
<dbReference type="Pfam" id="PF00350">
    <property type="entry name" value="Dynamin_N"/>
    <property type="match status" value="1"/>
</dbReference>
<feature type="domain" description="CTLH" evidence="9">
    <location>
        <begin position="247"/>
        <end position="318"/>
    </location>
</feature>
<feature type="region of interest" description="Disordered" evidence="8">
    <location>
        <begin position="38"/>
        <end position="211"/>
    </location>
</feature>
<dbReference type="InterPro" id="IPR006594">
    <property type="entry name" value="LisH"/>
</dbReference>
<dbReference type="InterPro" id="IPR027417">
    <property type="entry name" value="P-loop_NTPase"/>
</dbReference>
<dbReference type="PANTHER" id="PTHR11566:SF220">
    <property type="entry name" value="VACUOLAR PROTEIN SORTING-ASSOCIATED PROTEIN 1"/>
    <property type="match status" value="1"/>
</dbReference>
<dbReference type="InterPro" id="IPR015943">
    <property type="entry name" value="WD40/YVTN_repeat-like_dom_sf"/>
</dbReference>
<evidence type="ECO:0000256" key="4">
    <source>
        <dbReference type="ARBA" id="ARBA00022741"/>
    </source>
</evidence>
<dbReference type="SMART" id="SM00053">
    <property type="entry name" value="DYNc"/>
    <property type="match status" value="1"/>
</dbReference>
<dbReference type="Pfam" id="PF00400">
    <property type="entry name" value="WD40"/>
    <property type="match status" value="4"/>
</dbReference>
<keyword evidence="2 6" id="KW-0853">WD repeat</keyword>
<feature type="repeat" description="WD" evidence="6">
    <location>
        <begin position="475"/>
        <end position="516"/>
    </location>
</feature>
<evidence type="ECO:0000256" key="1">
    <source>
        <dbReference type="ARBA" id="ARBA00002343"/>
    </source>
</evidence>
<dbReference type="SUPFAM" id="SSF52540">
    <property type="entry name" value="P-loop containing nucleoside triphosphate hydrolases"/>
    <property type="match status" value="1"/>
</dbReference>
<evidence type="ECO:0000256" key="8">
    <source>
        <dbReference type="SAM" id="MobiDB-lite"/>
    </source>
</evidence>
<feature type="compositionally biased region" description="Low complexity" evidence="8">
    <location>
        <begin position="1356"/>
        <end position="1368"/>
    </location>
</feature>
<dbReference type="Proteomes" id="UP001408356">
    <property type="component" value="Unassembled WGS sequence"/>
</dbReference>
<comment type="function">
    <text evidence="1">Involved in the proteasome-dependent degradation of fructose-1,6-bisphosphatase.</text>
</comment>
<dbReference type="PROSITE" id="PS00410">
    <property type="entry name" value="G_DYNAMIN_1"/>
    <property type="match status" value="1"/>
</dbReference>
<feature type="repeat" description="WD" evidence="6">
    <location>
        <begin position="687"/>
        <end position="720"/>
    </location>
</feature>
<evidence type="ECO:0000313" key="13">
    <source>
        <dbReference type="Proteomes" id="UP001408356"/>
    </source>
</evidence>
<dbReference type="InterPro" id="IPR019775">
    <property type="entry name" value="WD40_repeat_CS"/>
</dbReference>
<keyword evidence="13" id="KW-1185">Reference proteome</keyword>
<dbReference type="PROSITE" id="PS50294">
    <property type="entry name" value="WD_REPEATS_REGION"/>
    <property type="match status" value="2"/>
</dbReference>
<dbReference type="Pfam" id="PF02212">
    <property type="entry name" value="GED"/>
    <property type="match status" value="1"/>
</dbReference>
<dbReference type="CDD" id="cd00200">
    <property type="entry name" value="WD40"/>
    <property type="match status" value="1"/>
</dbReference>
<proteinExistence type="inferred from homology"/>
<evidence type="ECO:0000256" key="5">
    <source>
        <dbReference type="ARBA" id="ARBA00023134"/>
    </source>
</evidence>
<dbReference type="InterPro" id="IPR045063">
    <property type="entry name" value="Dynamin_N"/>
</dbReference>
<dbReference type="InterPro" id="IPR030381">
    <property type="entry name" value="G_DYNAMIN_dom"/>
</dbReference>
<dbReference type="Pfam" id="PF23627">
    <property type="entry name" value="LisH_WDR26"/>
    <property type="match status" value="1"/>
</dbReference>
<feature type="domain" description="GED" evidence="10">
    <location>
        <begin position="1416"/>
        <end position="1503"/>
    </location>
</feature>
<feature type="repeat" description="WD" evidence="6">
    <location>
        <begin position="660"/>
        <end position="676"/>
    </location>
</feature>
<evidence type="ECO:0000256" key="7">
    <source>
        <dbReference type="RuleBase" id="RU003932"/>
    </source>
</evidence>
<dbReference type="InterPro" id="IPR020850">
    <property type="entry name" value="GED_dom"/>
</dbReference>
<dbReference type="Gene3D" id="2.130.10.10">
    <property type="entry name" value="YVTN repeat-like/Quinoprotein amine dehydrogenase"/>
    <property type="match status" value="1"/>
</dbReference>
<dbReference type="PROSITE" id="PS50082">
    <property type="entry name" value="WD_REPEATS_2"/>
    <property type="match status" value="4"/>
</dbReference>
<keyword evidence="3" id="KW-0677">Repeat</keyword>
<evidence type="ECO:0000313" key="12">
    <source>
        <dbReference type="EMBL" id="KAK9419792.1"/>
    </source>
</evidence>
<evidence type="ECO:0000259" key="10">
    <source>
        <dbReference type="PROSITE" id="PS51388"/>
    </source>
</evidence>
<evidence type="ECO:0000256" key="6">
    <source>
        <dbReference type="PROSITE-ProRule" id="PRU00221"/>
    </source>
</evidence>
<dbReference type="Pfam" id="PF01031">
    <property type="entry name" value="Dynamin_M"/>
    <property type="match status" value="1"/>
</dbReference>
<feature type="repeat" description="WD" evidence="6">
    <location>
        <begin position="433"/>
        <end position="474"/>
    </location>
</feature>
<dbReference type="InterPro" id="IPR019762">
    <property type="entry name" value="Dynamin_GTPase_CS"/>
</dbReference>
<name>A0ABR2UYV7_9PEZI</name>
<comment type="similarity">
    <text evidence="7">Belongs to the TRAFAC class dynamin-like GTPase superfamily. Dynamin/Fzo/YdjA family.</text>
</comment>
<feature type="domain" description="Dynamin-type G" evidence="11">
    <location>
        <begin position="839"/>
        <end position="1127"/>
    </location>
</feature>
<dbReference type="InterPro" id="IPR036322">
    <property type="entry name" value="WD40_repeat_dom_sf"/>
</dbReference>
<evidence type="ECO:0000256" key="3">
    <source>
        <dbReference type="ARBA" id="ARBA00022737"/>
    </source>
</evidence>
<reference evidence="12 13" key="1">
    <citation type="journal article" date="2024" name="J. Plant Pathol.">
        <title>Sequence and assembly of the genome of Seiridium unicorne, isolate CBS 538.82, causal agent of cypress canker disease.</title>
        <authorList>
            <person name="Scali E."/>
            <person name="Rocca G.D."/>
            <person name="Danti R."/>
            <person name="Garbelotto M."/>
            <person name="Barberini S."/>
            <person name="Baroncelli R."/>
            <person name="Emiliani G."/>
        </authorList>
    </citation>
    <scope>NUCLEOTIDE SEQUENCE [LARGE SCALE GENOMIC DNA]</scope>
    <source>
        <strain evidence="12 13">BM-138-508</strain>
    </source>
</reference>
<dbReference type="PRINTS" id="PR00195">
    <property type="entry name" value="DYNAMIN"/>
</dbReference>